<dbReference type="Pfam" id="PF00512">
    <property type="entry name" value="HisKA"/>
    <property type="match status" value="1"/>
</dbReference>
<evidence type="ECO:0000256" key="2">
    <source>
        <dbReference type="ARBA" id="ARBA00012438"/>
    </source>
</evidence>
<dbReference type="Pfam" id="PF08448">
    <property type="entry name" value="PAS_4"/>
    <property type="match status" value="3"/>
</dbReference>
<feature type="domain" description="PAS" evidence="9">
    <location>
        <begin position="947"/>
        <end position="1012"/>
    </location>
</feature>
<feature type="coiled-coil region" evidence="6">
    <location>
        <begin position="663"/>
        <end position="693"/>
    </location>
</feature>
<feature type="domain" description="PAC" evidence="10">
    <location>
        <begin position="882"/>
        <end position="934"/>
    </location>
</feature>
<dbReference type="InterPro" id="IPR003018">
    <property type="entry name" value="GAF"/>
</dbReference>
<keyword evidence="5" id="KW-0418">Kinase</keyword>
<feature type="transmembrane region" description="Helical" evidence="7">
    <location>
        <begin position="360"/>
        <end position="380"/>
    </location>
</feature>
<dbReference type="InterPro" id="IPR000700">
    <property type="entry name" value="PAS-assoc_C"/>
</dbReference>
<reference evidence="11 12" key="2">
    <citation type="submission" date="2019-09" db="EMBL/GenBank/DDBJ databases">
        <authorList>
            <person name="Mazur A."/>
        </authorList>
    </citation>
    <scope>NUCLEOTIDE SEQUENCE [LARGE SCALE GENOMIC DNA]</scope>
    <source>
        <strain evidence="11 12">3729k</strain>
    </source>
</reference>
<dbReference type="PANTHER" id="PTHR43304:SF1">
    <property type="entry name" value="PAC DOMAIN-CONTAINING PROTEIN"/>
    <property type="match status" value="1"/>
</dbReference>
<dbReference type="Pfam" id="PF02518">
    <property type="entry name" value="HATPase_c"/>
    <property type="match status" value="1"/>
</dbReference>
<dbReference type="InterPro" id="IPR029016">
    <property type="entry name" value="GAF-like_dom_sf"/>
</dbReference>
<comment type="caution">
    <text evidence="11">The sequence shown here is derived from an EMBL/GenBank/DDBJ whole genome shotgun (WGS) entry which is preliminary data.</text>
</comment>
<dbReference type="FunFam" id="3.30.565.10:FF:000006">
    <property type="entry name" value="Sensor histidine kinase WalK"/>
    <property type="match status" value="1"/>
</dbReference>
<keyword evidence="7" id="KW-0812">Transmembrane</keyword>
<dbReference type="PROSITE" id="PS50113">
    <property type="entry name" value="PAC"/>
    <property type="match status" value="4"/>
</dbReference>
<feature type="domain" description="PAC" evidence="10">
    <location>
        <begin position="1736"/>
        <end position="1783"/>
    </location>
</feature>
<dbReference type="GO" id="GO:0005886">
    <property type="term" value="C:plasma membrane"/>
    <property type="evidence" value="ECO:0007669"/>
    <property type="project" value="UniProtKB-ARBA"/>
</dbReference>
<dbReference type="InterPro" id="IPR003594">
    <property type="entry name" value="HATPase_dom"/>
</dbReference>
<feature type="transmembrane region" description="Helical" evidence="7">
    <location>
        <begin position="51"/>
        <end position="69"/>
    </location>
</feature>
<proteinExistence type="predicted"/>
<accession>A0A5B2ZBW7</accession>
<dbReference type="Proteomes" id="UP000322165">
    <property type="component" value="Unassembled WGS sequence"/>
</dbReference>
<feature type="transmembrane region" description="Helical" evidence="7">
    <location>
        <begin position="188"/>
        <end position="208"/>
    </location>
</feature>
<dbReference type="Pfam" id="PF13426">
    <property type="entry name" value="PAS_9"/>
    <property type="match status" value="1"/>
</dbReference>
<dbReference type="InterPro" id="IPR013656">
    <property type="entry name" value="PAS_4"/>
</dbReference>
<keyword evidence="3" id="KW-0597">Phosphoprotein</keyword>
<dbReference type="SMART" id="SM00065">
    <property type="entry name" value="GAF"/>
    <property type="match status" value="2"/>
</dbReference>
<evidence type="ECO:0000256" key="4">
    <source>
        <dbReference type="ARBA" id="ARBA00022679"/>
    </source>
</evidence>
<feature type="transmembrane region" description="Helical" evidence="7">
    <location>
        <begin position="291"/>
        <end position="312"/>
    </location>
</feature>
<evidence type="ECO:0000259" key="10">
    <source>
        <dbReference type="PROSITE" id="PS50113"/>
    </source>
</evidence>
<feature type="transmembrane region" description="Helical" evidence="7">
    <location>
        <begin position="134"/>
        <end position="152"/>
    </location>
</feature>
<dbReference type="PRINTS" id="PR00344">
    <property type="entry name" value="BCTRLSENSOR"/>
</dbReference>
<evidence type="ECO:0000256" key="7">
    <source>
        <dbReference type="SAM" id="Phobius"/>
    </source>
</evidence>
<feature type="domain" description="PAS" evidence="9">
    <location>
        <begin position="690"/>
        <end position="735"/>
    </location>
</feature>
<dbReference type="InterPro" id="IPR036890">
    <property type="entry name" value="HATPase_C_sf"/>
</dbReference>
<feature type="transmembrane region" description="Helical" evidence="7">
    <location>
        <begin position="250"/>
        <end position="271"/>
    </location>
</feature>
<dbReference type="RefSeq" id="WP_149860232.1">
    <property type="nucleotide sequence ID" value="NZ_VUOD01000003.1"/>
</dbReference>
<dbReference type="NCBIfam" id="TIGR00229">
    <property type="entry name" value="sensory_box"/>
    <property type="match status" value="6"/>
</dbReference>
<dbReference type="Gene3D" id="2.10.70.100">
    <property type="match status" value="1"/>
</dbReference>
<protein>
    <recommendedName>
        <fullName evidence="2">histidine kinase</fullName>
        <ecNumber evidence="2">2.7.13.3</ecNumber>
    </recommendedName>
</protein>
<dbReference type="InterPro" id="IPR000014">
    <property type="entry name" value="PAS"/>
</dbReference>
<dbReference type="SMART" id="SM00086">
    <property type="entry name" value="PAC"/>
    <property type="match status" value="4"/>
</dbReference>
<feature type="domain" description="PAC" evidence="10">
    <location>
        <begin position="1431"/>
        <end position="1482"/>
    </location>
</feature>
<evidence type="ECO:0000256" key="6">
    <source>
        <dbReference type="SAM" id="Coils"/>
    </source>
</evidence>
<dbReference type="EMBL" id="VUOD01000003">
    <property type="protein sequence ID" value="KAA2285405.1"/>
    <property type="molecule type" value="Genomic_DNA"/>
</dbReference>
<feature type="domain" description="PAS" evidence="9">
    <location>
        <begin position="1064"/>
        <end position="1118"/>
    </location>
</feature>
<dbReference type="SMART" id="SM00387">
    <property type="entry name" value="HATPase_c"/>
    <property type="match status" value="1"/>
</dbReference>
<dbReference type="EC" id="2.7.13.3" evidence="2"/>
<name>A0A5B2ZBW7_9GAMM</name>
<dbReference type="Gene3D" id="3.30.450.20">
    <property type="entry name" value="PAS domain"/>
    <property type="match status" value="6"/>
</dbReference>
<dbReference type="SUPFAM" id="SSF47384">
    <property type="entry name" value="Homodimeric domain of signal transducing histidine kinase"/>
    <property type="match status" value="1"/>
</dbReference>
<keyword evidence="12" id="KW-1185">Reference proteome</keyword>
<gene>
    <name evidence="11" type="ORF">F0415_05685</name>
</gene>
<dbReference type="Gene3D" id="1.10.287.130">
    <property type="match status" value="1"/>
</dbReference>
<dbReference type="PANTHER" id="PTHR43304">
    <property type="entry name" value="PHYTOCHROME-LIKE PROTEIN CPH1"/>
    <property type="match status" value="1"/>
</dbReference>
<dbReference type="CDD" id="cd00130">
    <property type="entry name" value="PAS"/>
    <property type="match status" value="6"/>
</dbReference>
<dbReference type="Gene3D" id="3.30.450.40">
    <property type="match status" value="2"/>
</dbReference>
<evidence type="ECO:0000259" key="9">
    <source>
        <dbReference type="PROSITE" id="PS50112"/>
    </source>
</evidence>
<sequence>MGDTADDDRMGLAGVQAKGPGRMIARLSAAMVLLLAVLDALLWSAGPPQAWPGPISLALPVLLALAWLWRPAADSPLWRLRLAWASGAVFVALVFWPGPEAGNPAPALAAAAASLGLAMSALSGTALTDRLSRFAGGFLVSLAAFALGAWRMQGSPPLPMGLSVGFAALLLGLRLLGTGLRAGHQPFARTCIALTAGLCLLVMIGWALDSDAIVRAGTSLAPMPLDAALSGFLVTLSLSALLARHKGWALLLLVPVGVLSITALSGSYLGWPQGSVEWLPRYGLATAGGSPGHMPPSEALAWLLAALGIGLAPEREGRSASRWAATWACGLVLIVIAGVEWLGYLASLTVLHGWGAQTPMALPTGVTMCLLGLALVFAGASGQRDLDVQRSVWMPIGVGLAAVMLSLGLWLRLEREQSRLGQALLGSQADMVARALDQGMWERRQALARLAQRLAALEDSSAQQQVFARGAEAYLGDFASFSALAWLGPDTDLRQVHWRGPALVDRIGDRMDADPAHAALLARAAADKAAWSRAMPLFTGRLGELLVVPVPAAAGAGPEPAGFLMAVVDIEQLFSDLTHDAAAGQSLQVIQGARVLYQRGEPGRETVPARTLDGMDDARVKLWPIPETGVRASFSGLVLLGGLTAGGLLTLALRLAALGQRRAREAEHASELLRRQIETSERTRQALQAVERELAEVFDSISDAFYVLDSQWRFVLVNPRAEQLMRRPRDELLGRPLWECFPETRGTIVESSFRTAQTERRTVEFEVFYPPLGSWFHARVFPHPNGIAVYFQDVGDRKRAEAVRLKAEAASAHAQRLARLGSWEYDLSSGELSWSDEVFRIFGMEPGQLRLGLPALLERVHFEDRARLQEAQRRLHAGEGDLDLEYRVLRPDGEQRVVREIGTLLRDADGNPAAATGAIQDVTEQRAAQDGLREMAKRLEHSLVVNRQVMEHSLDAICVLDANGRFQQVSHAAREIWGHGPNELIGRAWVDLVHPDDRGKALRAAAAVMAGNPASDLRIRCVHRSGVVRVTQWSLRWSPRDRMTFAVARDVTALEAQARALRESEARMRSTVESALDCIVTMSADGRILDFNPAAERTFGYRREEVLGRDLADLLAPERLRDGHRQGLATYLRERRGKLLGKRVELPALRADGSELLVELTIIRLPDADPPVFTSFMRDVTEARRARAMEQGQREILAGIASRRPLTESLEAVTRLAEQQFPGSLSSVLLLDEAGRHVLTGAAPSLPAAYNLAIHGAEIGPKAGSCGTAAWRGETVIVSDIMSDPLWEDYRDLAAAHGLRACWSVPVKSADGKVLATFANYYRSVREPSPDELKMMENMAAIAAVAIEQDKAYRELALSEQRFRSLFEEHPDAVFSMDLEGRFTAVNRQYSEVTGLTAGDVLGKAFDFLVAPEHREMTRQHFRAVCLGEARQYEIGVVTPAGRRLEMRITNLPMMVQGRVAGVFGIAQDITVLRRHQQELGEALNAAETTSRQLRRLSDAAIRFNRKLPDQEMYQQLVDSLRDTIGAHQAVISLNVDESPAQQVHAVSLSEKYGQWRGYDTPPDGSGIYAMVVETARPVRMSQAELEAHPRWRGFGAEAGRHPPMRGWLAVPMIGAEGRVIGLLQLSDKYVGEFSEEDQLVTQQFAQMASDAIERGRLIERLRVRDRFFEMSAELFVIFEPASRRFVAVNPKMSEVTGYDREQLLARTFTDFVHPDDRQRILERADRMARGETIEQAVQVRYVRADGGVRWIEWLSSPGNDGLVYAVGRDITERRAAEDALRQTLADLDARNRELQDFAFIASHDLQEPLRKIRAFADRLRHRYAAELSAEAADYLERSRQAAERMQRLIDDLLAYSRVTRGKPFVRVALDETLATVLEDLGARLESSGGLVEAGPLPTMDADPTQMRQLLQNLVANALKFRAPERPPRVRISATAVSLNGEPAWELRVEDNGIGFEPRHAGKIFAPFQRLHGRQDYEGTGIGLAIVRRIVERHRGQIRAEGRPGEGACFVIQLPERQNPDTGHVSVAENRRDPGLT</sequence>
<dbReference type="InterPro" id="IPR052162">
    <property type="entry name" value="Sensor_kinase/Photoreceptor"/>
</dbReference>
<feature type="transmembrane region" description="Helical" evidence="7">
    <location>
        <begin position="105"/>
        <end position="127"/>
    </location>
</feature>
<feature type="transmembrane region" description="Helical" evidence="7">
    <location>
        <begin position="220"/>
        <end position="243"/>
    </location>
</feature>
<comment type="catalytic activity">
    <reaction evidence="1">
        <text>ATP + protein L-histidine = ADP + protein N-phospho-L-histidine.</text>
        <dbReference type="EC" id="2.7.13.3"/>
    </reaction>
</comment>
<keyword evidence="4" id="KW-0808">Transferase</keyword>
<feature type="transmembrane region" description="Helical" evidence="7">
    <location>
        <begin position="24"/>
        <end position="45"/>
    </location>
</feature>
<evidence type="ECO:0000313" key="12">
    <source>
        <dbReference type="Proteomes" id="UP000322165"/>
    </source>
</evidence>
<evidence type="ECO:0000313" key="11">
    <source>
        <dbReference type="EMBL" id="KAA2285405.1"/>
    </source>
</evidence>
<evidence type="ECO:0000256" key="5">
    <source>
        <dbReference type="ARBA" id="ARBA00022777"/>
    </source>
</evidence>
<evidence type="ECO:0000256" key="1">
    <source>
        <dbReference type="ARBA" id="ARBA00000085"/>
    </source>
</evidence>
<dbReference type="SUPFAM" id="SSF55785">
    <property type="entry name" value="PYP-like sensor domain (PAS domain)"/>
    <property type="match status" value="6"/>
</dbReference>
<feature type="domain" description="PAS" evidence="9">
    <location>
        <begin position="1685"/>
        <end position="1732"/>
    </location>
</feature>
<feature type="domain" description="PAS" evidence="9">
    <location>
        <begin position="1359"/>
        <end position="1429"/>
    </location>
</feature>
<dbReference type="SMART" id="SM00091">
    <property type="entry name" value="PAS"/>
    <property type="match status" value="6"/>
</dbReference>
<evidence type="ECO:0000259" key="8">
    <source>
        <dbReference type="PROSITE" id="PS50109"/>
    </source>
</evidence>
<feature type="domain" description="Histidine kinase" evidence="8">
    <location>
        <begin position="1801"/>
        <end position="2018"/>
    </location>
</feature>
<feature type="transmembrane region" description="Helical" evidence="7">
    <location>
        <begin position="158"/>
        <end position="176"/>
    </location>
</feature>
<dbReference type="SUPFAM" id="SSF55781">
    <property type="entry name" value="GAF domain-like"/>
    <property type="match status" value="2"/>
</dbReference>
<dbReference type="CDD" id="cd00082">
    <property type="entry name" value="HisKA"/>
    <property type="match status" value="1"/>
</dbReference>
<keyword evidence="7" id="KW-1133">Transmembrane helix</keyword>
<feature type="domain" description="PAC" evidence="10">
    <location>
        <begin position="1142"/>
        <end position="1192"/>
    </location>
</feature>
<feature type="transmembrane region" description="Helical" evidence="7">
    <location>
        <begin position="392"/>
        <end position="411"/>
    </location>
</feature>
<dbReference type="InterPro" id="IPR005467">
    <property type="entry name" value="His_kinase_dom"/>
</dbReference>
<feature type="transmembrane region" description="Helical" evidence="7">
    <location>
        <begin position="324"/>
        <end position="348"/>
    </location>
</feature>
<dbReference type="InterPro" id="IPR036097">
    <property type="entry name" value="HisK_dim/P_sf"/>
</dbReference>
<dbReference type="SMART" id="SM00388">
    <property type="entry name" value="HisKA"/>
    <property type="match status" value="1"/>
</dbReference>
<dbReference type="PROSITE" id="PS50112">
    <property type="entry name" value="PAS"/>
    <property type="match status" value="5"/>
</dbReference>
<feature type="transmembrane region" description="Helical" evidence="7">
    <location>
        <begin position="81"/>
        <end position="99"/>
    </location>
</feature>
<dbReference type="PROSITE" id="PS50109">
    <property type="entry name" value="HIS_KIN"/>
    <property type="match status" value="1"/>
</dbReference>
<dbReference type="InterPro" id="IPR013655">
    <property type="entry name" value="PAS_fold_3"/>
</dbReference>
<dbReference type="GO" id="GO:0000155">
    <property type="term" value="F:phosphorelay sensor kinase activity"/>
    <property type="evidence" value="ECO:0007669"/>
    <property type="project" value="InterPro"/>
</dbReference>
<dbReference type="SUPFAM" id="SSF55874">
    <property type="entry name" value="ATPase domain of HSP90 chaperone/DNA topoisomerase II/histidine kinase"/>
    <property type="match status" value="1"/>
</dbReference>
<reference evidence="11 12" key="1">
    <citation type="submission" date="2019-09" db="EMBL/GenBank/DDBJ databases">
        <title>Arenimonas chukotkensis sp. nov., a bacterium isolated from Chukotka hot spring, Arctic region, Russia.</title>
        <authorList>
            <person name="Zayulina K.S."/>
            <person name="Prokofeva M.I."/>
            <person name="Elcheninov A.G."/>
            <person name="Novikov A."/>
            <person name="Kochetkova T.V."/>
            <person name="Kublanov I.V."/>
        </authorList>
    </citation>
    <scope>NUCLEOTIDE SEQUENCE [LARGE SCALE GENOMIC DNA]</scope>
    <source>
        <strain evidence="11 12">3729k</strain>
    </source>
</reference>
<dbReference type="Pfam" id="PF08447">
    <property type="entry name" value="PAS_3"/>
    <property type="match status" value="2"/>
</dbReference>
<dbReference type="InterPro" id="IPR001610">
    <property type="entry name" value="PAC"/>
</dbReference>
<dbReference type="Gene3D" id="3.30.565.10">
    <property type="entry name" value="Histidine kinase-like ATPase, C-terminal domain"/>
    <property type="match status" value="1"/>
</dbReference>
<dbReference type="InterPro" id="IPR004358">
    <property type="entry name" value="Sig_transdc_His_kin-like_C"/>
</dbReference>
<dbReference type="InterPro" id="IPR035965">
    <property type="entry name" value="PAS-like_dom_sf"/>
</dbReference>
<dbReference type="Pfam" id="PF13185">
    <property type="entry name" value="GAF_2"/>
    <property type="match status" value="2"/>
</dbReference>
<evidence type="ECO:0000256" key="3">
    <source>
        <dbReference type="ARBA" id="ARBA00022553"/>
    </source>
</evidence>
<keyword evidence="6" id="KW-0175">Coiled coil</keyword>
<keyword evidence="7" id="KW-0472">Membrane</keyword>
<dbReference type="InterPro" id="IPR003661">
    <property type="entry name" value="HisK_dim/P_dom"/>
</dbReference>
<organism evidence="11 12">
    <name type="scientific">Arenimonas fontis</name>
    <dbReference type="NCBI Taxonomy" id="2608255"/>
    <lineage>
        <taxon>Bacteria</taxon>
        <taxon>Pseudomonadati</taxon>
        <taxon>Pseudomonadota</taxon>
        <taxon>Gammaproteobacteria</taxon>
        <taxon>Lysobacterales</taxon>
        <taxon>Lysobacteraceae</taxon>
        <taxon>Arenimonas</taxon>
    </lineage>
</organism>